<dbReference type="EMBL" id="KZ084292">
    <property type="protein sequence ID" value="OSC96129.1"/>
    <property type="molecule type" value="Genomic_DNA"/>
</dbReference>
<accession>A0A1Y2I4G1</accession>
<proteinExistence type="predicted"/>
<evidence type="ECO:0000313" key="2">
    <source>
        <dbReference type="EMBL" id="OSC96129.1"/>
    </source>
</evidence>
<dbReference type="OrthoDB" id="2753353at2759"/>
<dbReference type="Proteomes" id="UP000193067">
    <property type="component" value="Unassembled WGS sequence"/>
</dbReference>
<dbReference type="AlphaFoldDB" id="A0A1Y2I4G1"/>
<evidence type="ECO:0000256" key="1">
    <source>
        <dbReference type="SAM" id="MobiDB-lite"/>
    </source>
</evidence>
<name>A0A1Y2I4G1_TRAC3</name>
<keyword evidence="3" id="KW-1185">Reference proteome</keyword>
<protein>
    <submittedName>
        <fullName evidence="2">Uncharacterized protein</fullName>
    </submittedName>
</protein>
<sequence>MLPDVDEVTAFDPANGPCGSGTDFRPDLSAKPSSVWNKCIIQVFVEIFMARYPSASEVRVEELFTGHIGYLCHKWQLALKDEPTKRKIKKLANRAERQRNLYHRRLTVAHAYAPLRQHISMIEDLGVHGMSSDESDHRNGVAQYGVFQKEWRNPAITKWLRVFDSLYRRLRLNEVNHSTPGSHPHLRFLSDKTDSRHPPRKGLPQNAYAPEWLKKLNAYDTKLLQVREESYDFVHDAELEKQVLSS</sequence>
<feature type="compositionally biased region" description="Basic and acidic residues" evidence="1">
    <location>
        <begin position="188"/>
        <end position="197"/>
    </location>
</feature>
<organism evidence="2 3">
    <name type="scientific">Trametes coccinea (strain BRFM310)</name>
    <name type="common">Pycnoporus coccineus</name>
    <dbReference type="NCBI Taxonomy" id="1353009"/>
    <lineage>
        <taxon>Eukaryota</taxon>
        <taxon>Fungi</taxon>
        <taxon>Dikarya</taxon>
        <taxon>Basidiomycota</taxon>
        <taxon>Agaricomycotina</taxon>
        <taxon>Agaricomycetes</taxon>
        <taxon>Polyporales</taxon>
        <taxon>Polyporaceae</taxon>
        <taxon>Trametes</taxon>
    </lineage>
</organism>
<dbReference type="STRING" id="1353009.A0A1Y2I4G1"/>
<feature type="region of interest" description="Disordered" evidence="1">
    <location>
        <begin position="176"/>
        <end position="206"/>
    </location>
</feature>
<evidence type="ECO:0000313" key="3">
    <source>
        <dbReference type="Proteomes" id="UP000193067"/>
    </source>
</evidence>
<reference evidence="2 3" key="1">
    <citation type="journal article" date="2015" name="Biotechnol. Biofuels">
        <title>Enhanced degradation of softwood versus hardwood by the white-rot fungus Pycnoporus coccineus.</title>
        <authorList>
            <person name="Couturier M."/>
            <person name="Navarro D."/>
            <person name="Chevret D."/>
            <person name="Henrissat B."/>
            <person name="Piumi F."/>
            <person name="Ruiz-Duenas F.J."/>
            <person name="Martinez A.T."/>
            <person name="Grigoriev I.V."/>
            <person name="Riley R."/>
            <person name="Lipzen A."/>
            <person name="Berrin J.G."/>
            <person name="Master E.R."/>
            <person name="Rosso M.N."/>
        </authorList>
    </citation>
    <scope>NUCLEOTIDE SEQUENCE [LARGE SCALE GENOMIC DNA]</scope>
    <source>
        <strain evidence="2 3">BRFM310</strain>
    </source>
</reference>
<gene>
    <name evidence="2" type="ORF">PYCCODRAFT_1472880</name>
</gene>